<dbReference type="OrthoDB" id="1731207at2759"/>
<evidence type="ECO:0000313" key="2">
    <source>
        <dbReference type="EMBL" id="KAB2595470.1"/>
    </source>
</evidence>
<dbReference type="AlphaFoldDB" id="A0A5N5F2Q6"/>
<evidence type="ECO:0000259" key="1">
    <source>
        <dbReference type="Pfam" id="PF03732"/>
    </source>
</evidence>
<organism evidence="2 3">
    <name type="scientific">Pyrus ussuriensis x Pyrus communis</name>
    <dbReference type="NCBI Taxonomy" id="2448454"/>
    <lineage>
        <taxon>Eukaryota</taxon>
        <taxon>Viridiplantae</taxon>
        <taxon>Streptophyta</taxon>
        <taxon>Embryophyta</taxon>
        <taxon>Tracheophyta</taxon>
        <taxon>Spermatophyta</taxon>
        <taxon>Magnoliopsida</taxon>
        <taxon>eudicotyledons</taxon>
        <taxon>Gunneridae</taxon>
        <taxon>Pentapetalae</taxon>
        <taxon>rosids</taxon>
        <taxon>fabids</taxon>
        <taxon>Rosales</taxon>
        <taxon>Rosaceae</taxon>
        <taxon>Amygdaloideae</taxon>
        <taxon>Maleae</taxon>
        <taxon>Pyrus</taxon>
    </lineage>
</organism>
<protein>
    <recommendedName>
        <fullName evidence="1">Retrotransposon gag domain-containing protein</fullName>
    </recommendedName>
</protein>
<sequence length="274" mass="31548">MKKELRKKFLPENYIQKWYSKLYNFQQGGKLVDDYTEEFDLLMVQCGVDELEEETIARYLGGLHREIHDVVTLRPYWSYDDVYQLAKKNEQSFESTKAKEKLNPKAFDKVSGSKDGASSNACFGFGHKQTDCPNQSFVNLIDGQLFLGDSKVDETPTVYHEYKGDDEVITWSDHGEALVVQRNMTTARVDNDDWLRHNIFCTKCTTNGKICNVIIDDGSCENVVSQEMVDKLKLKTEKRLVPYKLACFQKGNEEHVDKRCLVSFSIGKVYQDEA</sequence>
<dbReference type="PANTHER" id="PTHR35046:SF21">
    <property type="entry name" value="RETROTRANSPOSON GAG DOMAIN-CONTAINING PROTEIN-RELATED"/>
    <property type="match status" value="1"/>
</dbReference>
<accession>A0A5N5F2Q6</accession>
<reference evidence="2 3" key="3">
    <citation type="submission" date="2019-11" db="EMBL/GenBank/DDBJ databases">
        <title>A de novo genome assembly of a pear dwarfing rootstock.</title>
        <authorList>
            <person name="Wang F."/>
            <person name="Wang J."/>
            <person name="Li S."/>
            <person name="Zhang Y."/>
            <person name="Fang M."/>
            <person name="Ma L."/>
            <person name="Zhao Y."/>
            <person name="Jiang S."/>
        </authorList>
    </citation>
    <scope>NUCLEOTIDE SEQUENCE [LARGE SCALE GENOMIC DNA]</scope>
    <source>
        <strain evidence="2">S2</strain>
        <tissue evidence="2">Leaf</tissue>
    </source>
</reference>
<dbReference type="InterPro" id="IPR005162">
    <property type="entry name" value="Retrotrans_gag_dom"/>
</dbReference>
<dbReference type="EMBL" id="SMOL01000781">
    <property type="protein sequence ID" value="KAB2595470.1"/>
    <property type="molecule type" value="Genomic_DNA"/>
</dbReference>
<gene>
    <name evidence="2" type="ORF">D8674_030920</name>
</gene>
<reference evidence="2 3" key="1">
    <citation type="submission" date="2019-09" db="EMBL/GenBank/DDBJ databases">
        <authorList>
            <person name="Ou C."/>
        </authorList>
    </citation>
    <scope>NUCLEOTIDE SEQUENCE [LARGE SCALE GENOMIC DNA]</scope>
    <source>
        <strain evidence="2">S2</strain>
        <tissue evidence="2">Leaf</tissue>
    </source>
</reference>
<dbReference type="InterPro" id="IPR021109">
    <property type="entry name" value="Peptidase_aspartic_dom_sf"/>
</dbReference>
<proteinExistence type="predicted"/>
<name>A0A5N5F2Q6_9ROSA</name>
<comment type="caution">
    <text evidence="2">The sequence shown here is derived from an EMBL/GenBank/DDBJ whole genome shotgun (WGS) entry which is preliminary data.</text>
</comment>
<reference evidence="3" key="2">
    <citation type="submission" date="2019-10" db="EMBL/GenBank/DDBJ databases">
        <title>A de novo genome assembly of a pear dwarfing rootstock.</title>
        <authorList>
            <person name="Wang F."/>
            <person name="Wang J."/>
            <person name="Li S."/>
            <person name="Zhang Y."/>
            <person name="Fang M."/>
            <person name="Ma L."/>
            <person name="Zhao Y."/>
            <person name="Jiang S."/>
        </authorList>
    </citation>
    <scope>NUCLEOTIDE SEQUENCE [LARGE SCALE GENOMIC DNA]</scope>
</reference>
<feature type="domain" description="Retrotransposon gag" evidence="1">
    <location>
        <begin position="1"/>
        <end position="64"/>
    </location>
</feature>
<dbReference type="Pfam" id="PF03732">
    <property type="entry name" value="Retrotrans_gag"/>
    <property type="match status" value="1"/>
</dbReference>
<evidence type="ECO:0000313" key="3">
    <source>
        <dbReference type="Proteomes" id="UP000327157"/>
    </source>
</evidence>
<keyword evidence="3" id="KW-1185">Reference proteome</keyword>
<dbReference type="Gene3D" id="2.40.70.10">
    <property type="entry name" value="Acid Proteases"/>
    <property type="match status" value="1"/>
</dbReference>
<dbReference type="PANTHER" id="PTHR35046">
    <property type="entry name" value="ZINC KNUCKLE (CCHC-TYPE) FAMILY PROTEIN"/>
    <property type="match status" value="1"/>
</dbReference>
<dbReference type="Proteomes" id="UP000327157">
    <property type="component" value="Chromosome 7"/>
</dbReference>